<dbReference type="SMART" id="SM00450">
    <property type="entry name" value="RHOD"/>
    <property type="match status" value="1"/>
</dbReference>
<dbReference type="GO" id="GO:0042292">
    <property type="term" value="F:URM1 activating enzyme activity"/>
    <property type="evidence" value="ECO:0007669"/>
    <property type="project" value="TreeGrafter"/>
</dbReference>
<dbReference type="GO" id="GO:0046872">
    <property type="term" value="F:metal ion binding"/>
    <property type="evidence" value="ECO:0007669"/>
    <property type="project" value="UniProtKB-KW"/>
</dbReference>
<evidence type="ECO:0000256" key="11">
    <source>
        <dbReference type="ARBA" id="ARBA00030971"/>
    </source>
</evidence>
<dbReference type="InterPro" id="IPR036873">
    <property type="entry name" value="Rhodanese-like_dom_sf"/>
</dbReference>
<evidence type="ECO:0000256" key="6">
    <source>
        <dbReference type="ARBA" id="ARBA00022741"/>
    </source>
</evidence>
<dbReference type="CDD" id="cd00757">
    <property type="entry name" value="ThiF_MoeB_HesA_family"/>
    <property type="match status" value="1"/>
</dbReference>
<dbReference type="GO" id="GO:0070566">
    <property type="term" value="F:adenylyltransferase activity"/>
    <property type="evidence" value="ECO:0007669"/>
    <property type="project" value="InterPro"/>
</dbReference>
<dbReference type="PROSITE" id="PS50206">
    <property type="entry name" value="RHODANESE_3"/>
    <property type="match status" value="1"/>
</dbReference>
<evidence type="ECO:0000259" key="12">
    <source>
        <dbReference type="PROSITE" id="PS50206"/>
    </source>
</evidence>
<feature type="non-terminal residue" evidence="13">
    <location>
        <position position="1"/>
    </location>
</feature>
<dbReference type="Pfam" id="PF00581">
    <property type="entry name" value="Rhodanese"/>
    <property type="match status" value="1"/>
</dbReference>
<protein>
    <recommendedName>
        <fullName evidence="11">Ubiquitin activating enzyme 4</fullName>
    </recommendedName>
</protein>
<evidence type="ECO:0000313" key="14">
    <source>
        <dbReference type="Proteomes" id="UP001497623"/>
    </source>
</evidence>
<dbReference type="Gene3D" id="3.40.50.720">
    <property type="entry name" value="NAD(P)-binding Rossmann-like Domain"/>
    <property type="match status" value="1"/>
</dbReference>
<keyword evidence="3" id="KW-0808">Transferase</keyword>
<evidence type="ECO:0000256" key="4">
    <source>
        <dbReference type="ARBA" id="ARBA00022694"/>
    </source>
</evidence>
<keyword evidence="10" id="KW-0511">Multifunctional enzyme</keyword>
<feature type="domain" description="Rhodanese" evidence="12">
    <location>
        <begin position="367"/>
        <end position="466"/>
    </location>
</feature>
<evidence type="ECO:0000256" key="5">
    <source>
        <dbReference type="ARBA" id="ARBA00022723"/>
    </source>
</evidence>
<evidence type="ECO:0000256" key="10">
    <source>
        <dbReference type="ARBA" id="ARBA00023268"/>
    </source>
</evidence>
<dbReference type="InterPro" id="IPR035985">
    <property type="entry name" value="Ubiquitin-activating_enz"/>
</dbReference>
<dbReference type="PANTHER" id="PTHR10953">
    <property type="entry name" value="UBIQUITIN-ACTIVATING ENZYME E1"/>
    <property type="match status" value="1"/>
</dbReference>
<dbReference type="EMBL" id="CAXKWB010036508">
    <property type="protein sequence ID" value="CAL4148384.1"/>
    <property type="molecule type" value="Genomic_DNA"/>
</dbReference>
<reference evidence="13 14" key="1">
    <citation type="submission" date="2024-05" db="EMBL/GenBank/DDBJ databases">
        <authorList>
            <person name="Wallberg A."/>
        </authorList>
    </citation>
    <scope>NUCLEOTIDE SEQUENCE [LARGE SCALE GENOMIC DNA]</scope>
</reference>
<dbReference type="FunFam" id="3.40.250.10:FF:000014">
    <property type="entry name" value="Adenylyltransferase and sulfurtransferase MOCS3"/>
    <property type="match status" value="1"/>
</dbReference>
<dbReference type="SUPFAM" id="SSF69572">
    <property type="entry name" value="Activating enzymes of the ubiquitin-like proteins"/>
    <property type="match status" value="1"/>
</dbReference>
<keyword evidence="4" id="KW-0819">tRNA processing</keyword>
<dbReference type="GO" id="GO:0004792">
    <property type="term" value="F:thiosulfate-cyanide sulfurtransferase activity"/>
    <property type="evidence" value="ECO:0007669"/>
    <property type="project" value="TreeGrafter"/>
</dbReference>
<dbReference type="PANTHER" id="PTHR10953:SF102">
    <property type="entry name" value="ADENYLYLTRANSFERASE AND SULFURTRANSFERASE MOCS3"/>
    <property type="match status" value="1"/>
</dbReference>
<evidence type="ECO:0000313" key="13">
    <source>
        <dbReference type="EMBL" id="CAL4148384.1"/>
    </source>
</evidence>
<evidence type="ECO:0000256" key="1">
    <source>
        <dbReference type="ARBA" id="ARBA00004514"/>
    </source>
</evidence>
<dbReference type="GO" id="GO:0032447">
    <property type="term" value="P:protein urmylation"/>
    <property type="evidence" value="ECO:0007669"/>
    <property type="project" value="TreeGrafter"/>
</dbReference>
<evidence type="ECO:0000256" key="2">
    <source>
        <dbReference type="ARBA" id="ARBA00022490"/>
    </source>
</evidence>
<keyword evidence="9" id="KW-0501">Molybdenum cofactor biosynthesis</keyword>
<dbReference type="GO" id="GO:0005829">
    <property type="term" value="C:cytosol"/>
    <property type="evidence" value="ECO:0007669"/>
    <property type="project" value="UniProtKB-SubCell"/>
</dbReference>
<dbReference type="NCBIfam" id="NF004281">
    <property type="entry name" value="PRK05690.1"/>
    <property type="match status" value="1"/>
</dbReference>
<sequence>FNMDTLPDFSDREKWTHEDLLKEIKKRDIEIKQLKGRLNEQSNFETLQKSLVTNLSTHVLPPLQELPISEIACGIGHEAVARYSRQLILPEFGPSGQHALCSSSVLIVGCGGLGCPAAIYLAAAGLGRIGLVDYDVVDKSNLHRQVLHTEDGVGISKSVSVKKAIQALNSTIEIIPYNIMLTSTTALDLISKYDLVLDCTDNVATRYLLNDACVLADKPLVSGSALRFEGQLTIYHCEDGPCYRCLFPKPPPPETVTNCSDGGVIGAVPGTIGCLQALEAIKILAETGTPLAQKMLMFDGLEGTFRTIKLRGKQPLCEVCGDNPTIKHLIDYEQFCGASANDKDNDISLLPKNRRISVEDYKALIDSKNQHLLIDVRMPVELEICSLPNTLNIPIKDLEKTTNINKVKMVLSNYKNKTIFCVCRRGNDSQRAVNILEKSLADIAYEIKDIIGGMTTWAHRIDPSFPIY</sequence>
<gene>
    <name evidence="13" type="ORF">MNOR_LOCUS30227</name>
</gene>
<dbReference type="Gene3D" id="3.40.250.10">
    <property type="entry name" value="Rhodanese-like domain"/>
    <property type="match status" value="1"/>
</dbReference>
<dbReference type="Pfam" id="PF00899">
    <property type="entry name" value="ThiF"/>
    <property type="match status" value="1"/>
</dbReference>
<dbReference type="InterPro" id="IPR001763">
    <property type="entry name" value="Rhodanese-like_dom"/>
</dbReference>
<comment type="caution">
    <text evidence="13">The sequence shown here is derived from an EMBL/GenBank/DDBJ whole genome shotgun (WGS) entry which is preliminary data.</text>
</comment>
<accession>A0AAV2RWQ6</accession>
<dbReference type="InterPro" id="IPR045886">
    <property type="entry name" value="ThiF/MoeB/HesA"/>
</dbReference>
<evidence type="ECO:0000256" key="9">
    <source>
        <dbReference type="ARBA" id="ARBA00023150"/>
    </source>
</evidence>
<proteinExistence type="inferred from homology"/>
<dbReference type="GO" id="GO:0005524">
    <property type="term" value="F:ATP binding"/>
    <property type="evidence" value="ECO:0007669"/>
    <property type="project" value="UniProtKB-KW"/>
</dbReference>
<dbReference type="FunFam" id="3.40.50.720:FF:000206">
    <property type="entry name" value="Adenylyltransferase and sulfurtransferase MOCS3"/>
    <property type="match status" value="1"/>
</dbReference>
<dbReference type="Proteomes" id="UP001497623">
    <property type="component" value="Unassembled WGS sequence"/>
</dbReference>
<keyword evidence="7" id="KW-0862">Zinc</keyword>
<evidence type="ECO:0000256" key="8">
    <source>
        <dbReference type="ARBA" id="ARBA00022840"/>
    </source>
</evidence>
<keyword evidence="8" id="KW-0067">ATP-binding</keyword>
<keyword evidence="14" id="KW-1185">Reference proteome</keyword>
<dbReference type="InterPro" id="IPR028885">
    <property type="entry name" value="MOCS3/Uba4"/>
</dbReference>
<comment type="subcellular location">
    <subcellularLocation>
        <location evidence="1">Cytoplasm</location>
        <location evidence="1">Cytosol</location>
    </subcellularLocation>
</comment>
<evidence type="ECO:0000256" key="3">
    <source>
        <dbReference type="ARBA" id="ARBA00022679"/>
    </source>
</evidence>
<name>A0AAV2RWQ6_MEGNR</name>
<dbReference type="GO" id="GO:0002143">
    <property type="term" value="P:tRNA wobble position uridine thiolation"/>
    <property type="evidence" value="ECO:0007669"/>
    <property type="project" value="InterPro"/>
</dbReference>
<organism evidence="13 14">
    <name type="scientific">Meganyctiphanes norvegica</name>
    <name type="common">Northern krill</name>
    <name type="synonym">Thysanopoda norvegica</name>
    <dbReference type="NCBI Taxonomy" id="48144"/>
    <lineage>
        <taxon>Eukaryota</taxon>
        <taxon>Metazoa</taxon>
        <taxon>Ecdysozoa</taxon>
        <taxon>Arthropoda</taxon>
        <taxon>Crustacea</taxon>
        <taxon>Multicrustacea</taxon>
        <taxon>Malacostraca</taxon>
        <taxon>Eumalacostraca</taxon>
        <taxon>Eucarida</taxon>
        <taxon>Euphausiacea</taxon>
        <taxon>Euphausiidae</taxon>
        <taxon>Meganyctiphanes</taxon>
    </lineage>
</organism>
<dbReference type="GO" id="GO:0006777">
    <property type="term" value="P:Mo-molybdopterin cofactor biosynthetic process"/>
    <property type="evidence" value="ECO:0007669"/>
    <property type="project" value="UniProtKB-KW"/>
</dbReference>
<keyword evidence="2" id="KW-0963">Cytoplasm</keyword>
<dbReference type="InterPro" id="IPR000594">
    <property type="entry name" value="ThiF_NAD_FAD-bd"/>
</dbReference>
<evidence type="ECO:0000256" key="7">
    <source>
        <dbReference type="ARBA" id="ARBA00022833"/>
    </source>
</evidence>
<keyword evidence="6" id="KW-0547">Nucleotide-binding</keyword>
<dbReference type="HAMAP" id="MF_03049">
    <property type="entry name" value="MOCS3_Uba4"/>
    <property type="match status" value="1"/>
</dbReference>
<dbReference type="AlphaFoldDB" id="A0AAV2RWQ6"/>
<keyword evidence="5" id="KW-0479">Metal-binding</keyword>